<dbReference type="Pfam" id="PF11495">
    <property type="entry name" value="Regulator_TrmB"/>
    <property type="match status" value="1"/>
</dbReference>
<feature type="region of interest" description="Disordered" evidence="1">
    <location>
        <begin position="1"/>
        <end position="23"/>
    </location>
</feature>
<reference evidence="3 4" key="1">
    <citation type="submission" date="2021-06" db="EMBL/GenBank/DDBJ databases">
        <title>Halomicroarcula sp. a new haloarchaeum isolated from saline soil.</title>
        <authorList>
            <person name="Duran-Viseras A."/>
            <person name="Sanchez-Porro C."/>
            <person name="Ventosa A."/>
        </authorList>
    </citation>
    <scope>NUCLEOTIDE SEQUENCE [LARGE SCALE GENOMIC DNA]</scope>
    <source>
        <strain evidence="3 4">F13</strain>
    </source>
</reference>
<protein>
    <recommendedName>
        <fullName evidence="2">Transcription regulator TrmB C-terminal domain-containing protein</fullName>
    </recommendedName>
</protein>
<dbReference type="Proteomes" id="UP001430377">
    <property type="component" value="Unassembled WGS sequence"/>
</dbReference>
<feature type="domain" description="Transcription regulator TrmB C-terminal" evidence="2">
    <location>
        <begin position="23"/>
        <end position="62"/>
    </location>
</feature>
<dbReference type="RefSeq" id="WP_220620008.1">
    <property type="nucleotide sequence ID" value="NZ_RKLR01000010.1"/>
</dbReference>
<comment type="caution">
    <text evidence="3">The sequence shown here is derived from an EMBL/GenBank/DDBJ whole genome shotgun (WGS) entry which is preliminary data.</text>
</comment>
<gene>
    <name evidence="3" type="ORF">EGH21_19140</name>
</gene>
<organism evidence="3 4">
    <name type="scientific">Haloarcula rubra</name>
    <dbReference type="NCBI Taxonomy" id="2487747"/>
    <lineage>
        <taxon>Archaea</taxon>
        <taxon>Methanobacteriati</taxon>
        <taxon>Methanobacteriota</taxon>
        <taxon>Stenosarchaea group</taxon>
        <taxon>Halobacteria</taxon>
        <taxon>Halobacteriales</taxon>
        <taxon>Haloarculaceae</taxon>
        <taxon>Haloarcula</taxon>
    </lineage>
</organism>
<sequence length="73" mass="7849">MGGDGNRRGRPVPDPVGKRCPTDVADLTGVETVTVDTGEVRVRIGGRGATEEDVELHRIAVTLPIQTLLDQVW</sequence>
<accession>A0AAW4PVB8</accession>
<evidence type="ECO:0000313" key="3">
    <source>
        <dbReference type="EMBL" id="MBX0325146.1"/>
    </source>
</evidence>
<dbReference type="InterPro" id="IPR021586">
    <property type="entry name" value="Tscrpt_reg_TrmB_C"/>
</dbReference>
<dbReference type="AlphaFoldDB" id="A0AAW4PVB8"/>
<evidence type="ECO:0000313" key="4">
    <source>
        <dbReference type="Proteomes" id="UP001430377"/>
    </source>
</evidence>
<name>A0AAW4PVB8_9EURY</name>
<keyword evidence="4" id="KW-1185">Reference proteome</keyword>
<dbReference type="EMBL" id="RKLR01000010">
    <property type="protein sequence ID" value="MBX0325146.1"/>
    <property type="molecule type" value="Genomic_DNA"/>
</dbReference>
<dbReference type="SUPFAM" id="SSF159071">
    <property type="entry name" value="TrmB C-terminal domain-like"/>
    <property type="match status" value="1"/>
</dbReference>
<evidence type="ECO:0000259" key="2">
    <source>
        <dbReference type="Pfam" id="PF11495"/>
    </source>
</evidence>
<evidence type="ECO:0000256" key="1">
    <source>
        <dbReference type="SAM" id="MobiDB-lite"/>
    </source>
</evidence>
<proteinExistence type="predicted"/>